<dbReference type="AlphaFoldDB" id="G3HX11"/>
<organism evidence="1 2">
    <name type="scientific">Cricetulus griseus</name>
    <name type="common">Chinese hamster</name>
    <name type="synonym">Cricetulus barabensis griseus</name>
    <dbReference type="NCBI Taxonomy" id="10029"/>
    <lineage>
        <taxon>Eukaryota</taxon>
        <taxon>Metazoa</taxon>
        <taxon>Chordata</taxon>
        <taxon>Craniata</taxon>
        <taxon>Vertebrata</taxon>
        <taxon>Euteleostomi</taxon>
        <taxon>Mammalia</taxon>
        <taxon>Eutheria</taxon>
        <taxon>Euarchontoglires</taxon>
        <taxon>Glires</taxon>
        <taxon>Rodentia</taxon>
        <taxon>Myomorpha</taxon>
        <taxon>Muroidea</taxon>
        <taxon>Cricetidae</taxon>
        <taxon>Cricetinae</taxon>
        <taxon>Cricetulus</taxon>
    </lineage>
</organism>
<evidence type="ECO:0000313" key="1">
    <source>
        <dbReference type="EMBL" id="EGW09184.1"/>
    </source>
</evidence>
<accession>G3HX11</accession>
<protein>
    <submittedName>
        <fullName evidence="1">Uncharacterized protein</fullName>
    </submittedName>
</protein>
<dbReference type="InParanoid" id="G3HX11"/>
<name>G3HX11_CRIGR</name>
<dbReference type="EMBL" id="JH000849">
    <property type="protein sequence ID" value="EGW09184.1"/>
    <property type="molecule type" value="Genomic_DNA"/>
</dbReference>
<reference evidence="2" key="1">
    <citation type="journal article" date="2011" name="Nat. Biotechnol.">
        <title>The genomic sequence of the Chinese hamster ovary (CHO)-K1 cell line.</title>
        <authorList>
            <person name="Xu X."/>
            <person name="Nagarajan H."/>
            <person name="Lewis N.E."/>
            <person name="Pan S."/>
            <person name="Cai Z."/>
            <person name="Liu X."/>
            <person name="Chen W."/>
            <person name="Xie M."/>
            <person name="Wang W."/>
            <person name="Hammond S."/>
            <person name="Andersen M.R."/>
            <person name="Neff N."/>
            <person name="Passarelli B."/>
            <person name="Koh W."/>
            <person name="Fan H.C."/>
            <person name="Wang J."/>
            <person name="Gui Y."/>
            <person name="Lee K.H."/>
            <person name="Betenbaugh M.J."/>
            <person name="Quake S.R."/>
            <person name="Famili I."/>
            <person name="Palsson B.O."/>
            <person name="Wang J."/>
        </authorList>
    </citation>
    <scope>NUCLEOTIDE SEQUENCE [LARGE SCALE GENOMIC DNA]</scope>
    <source>
        <strain evidence="2">CHO K1 cell line</strain>
    </source>
</reference>
<proteinExistence type="predicted"/>
<gene>
    <name evidence="1" type="ORF">I79_015526</name>
</gene>
<sequence length="76" mass="8355">MASESLVSEGNDCPHLPAVSEVITREQCYSQVATVICIHAPVLSDMLIVRRKVSGLRSSFMRPDAPPVERNGCRSR</sequence>
<evidence type="ECO:0000313" key="2">
    <source>
        <dbReference type="Proteomes" id="UP000001075"/>
    </source>
</evidence>
<dbReference type="Proteomes" id="UP000001075">
    <property type="component" value="Unassembled WGS sequence"/>
</dbReference>